<keyword evidence="8 14" id="KW-0808">Transferase</keyword>
<evidence type="ECO:0000256" key="13">
    <source>
        <dbReference type="ARBA" id="ARBA00049229"/>
    </source>
</evidence>
<evidence type="ECO:0000256" key="6">
    <source>
        <dbReference type="ARBA" id="ARBA00009320"/>
    </source>
</evidence>
<dbReference type="Gene3D" id="3.20.10.10">
    <property type="entry name" value="D-amino Acid Aminotransferase, subunit A, domain 2"/>
    <property type="match status" value="1"/>
</dbReference>
<keyword evidence="9 14" id="KW-0663">Pyridoxal phosphate</keyword>
<keyword evidence="10 14" id="KW-0100">Branched-chain amino acid biosynthesis</keyword>
<evidence type="ECO:0000256" key="7">
    <source>
        <dbReference type="ARBA" id="ARBA00022576"/>
    </source>
</evidence>
<evidence type="ECO:0000256" key="9">
    <source>
        <dbReference type="ARBA" id="ARBA00022898"/>
    </source>
</evidence>
<keyword evidence="7 14" id="KW-0032">Aminotransferase</keyword>
<dbReference type="InterPro" id="IPR036038">
    <property type="entry name" value="Aminotransferase-like"/>
</dbReference>
<dbReference type="UniPathway" id="UPA00049">
    <property type="reaction ID" value="UER00062"/>
</dbReference>
<comment type="caution">
    <text evidence="15">The sequence shown here is derived from an EMBL/GenBank/DDBJ whole genome shotgun (WGS) entry which is preliminary data.</text>
</comment>
<accession>A0A437MHC0</accession>
<name>A0A437MHC0_9PROT</name>
<comment type="catalytic activity">
    <reaction evidence="13 14">
        <text>L-leucine + 2-oxoglutarate = 4-methyl-2-oxopentanoate + L-glutamate</text>
        <dbReference type="Rhea" id="RHEA:18321"/>
        <dbReference type="ChEBI" id="CHEBI:16810"/>
        <dbReference type="ChEBI" id="CHEBI:17865"/>
        <dbReference type="ChEBI" id="CHEBI:29985"/>
        <dbReference type="ChEBI" id="CHEBI:57427"/>
        <dbReference type="EC" id="2.6.1.42"/>
    </reaction>
</comment>
<evidence type="ECO:0000256" key="12">
    <source>
        <dbReference type="ARBA" id="ARBA00048798"/>
    </source>
</evidence>
<dbReference type="GO" id="GO:0009097">
    <property type="term" value="P:isoleucine biosynthetic process"/>
    <property type="evidence" value="ECO:0007669"/>
    <property type="project" value="UniProtKB-UniPathway"/>
</dbReference>
<evidence type="ECO:0000313" key="16">
    <source>
        <dbReference type="Proteomes" id="UP000282957"/>
    </source>
</evidence>
<evidence type="ECO:0000256" key="2">
    <source>
        <dbReference type="ARBA" id="ARBA00003109"/>
    </source>
</evidence>
<evidence type="ECO:0000256" key="8">
    <source>
        <dbReference type="ARBA" id="ARBA00022679"/>
    </source>
</evidence>
<dbReference type="UniPathway" id="UPA00048">
    <property type="reaction ID" value="UER00073"/>
</dbReference>
<proteinExistence type="inferred from homology"/>
<dbReference type="Pfam" id="PF01063">
    <property type="entry name" value="Aminotran_4"/>
    <property type="match status" value="1"/>
</dbReference>
<dbReference type="CDD" id="cd00449">
    <property type="entry name" value="PLPDE_IV"/>
    <property type="match status" value="1"/>
</dbReference>
<dbReference type="InterPro" id="IPR005785">
    <property type="entry name" value="B_amino_transI"/>
</dbReference>
<comment type="similarity">
    <text evidence="6 14">Belongs to the class-IV pyridoxal-phosphate-dependent aminotransferase family.</text>
</comment>
<dbReference type="Proteomes" id="UP000282957">
    <property type="component" value="Unassembled WGS sequence"/>
</dbReference>
<comment type="pathway">
    <text evidence="4 14">Amino-acid biosynthesis; L-valine biosynthesis; L-valine from pyruvate: step 4/4.</text>
</comment>
<comment type="catalytic activity">
    <reaction evidence="11 14">
        <text>L-valine + 2-oxoglutarate = 3-methyl-2-oxobutanoate + L-glutamate</text>
        <dbReference type="Rhea" id="RHEA:24813"/>
        <dbReference type="ChEBI" id="CHEBI:11851"/>
        <dbReference type="ChEBI" id="CHEBI:16810"/>
        <dbReference type="ChEBI" id="CHEBI:29985"/>
        <dbReference type="ChEBI" id="CHEBI:57762"/>
        <dbReference type="EC" id="2.6.1.42"/>
    </reaction>
</comment>
<dbReference type="RefSeq" id="WP_127787686.1">
    <property type="nucleotide sequence ID" value="NZ_SACL01000003.1"/>
</dbReference>
<dbReference type="FunFam" id="3.20.10.10:FF:000002">
    <property type="entry name" value="D-alanine aminotransferase"/>
    <property type="match status" value="1"/>
</dbReference>
<evidence type="ECO:0000256" key="1">
    <source>
        <dbReference type="ARBA" id="ARBA00001933"/>
    </source>
</evidence>
<dbReference type="InterPro" id="IPR001544">
    <property type="entry name" value="Aminotrans_IV"/>
</dbReference>
<dbReference type="GO" id="GO:0052656">
    <property type="term" value="F:L-isoleucine-2-oxoglutarate transaminase activity"/>
    <property type="evidence" value="ECO:0007669"/>
    <property type="project" value="RHEA"/>
</dbReference>
<comment type="pathway">
    <text evidence="3 14">Amino-acid biosynthesis; L-isoleucine biosynthesis; L-isoleucine from 2-oxobutanoate: step 4/4.</text>
</comment>
<dbReference type="NCBIfam" id="TIGR01122">
    <property type="entry name" value="ilvE_I"/>
    <property type="match status" value="1"/>
</dbReference>
<dbReference type="GO" id="GO:0052654">
    <property type="term" value="F:L-leucine-2-oxoglutarate transaminase activity"/>
    <property type="evidence" value="ECO:0007669"/>
    <property type="project" value="RHEA"/>
</dbReference>
<dbReference type="OrthoDB" id="9805628at2"/>
<dbReference type="GO" id="GO:0052655">
    <property type="term" value="F:L-valine-2-oxoglutarate transaminase activity"/>
    <property type="evidence" value="ECO:0007669"/>
    <property type="project" value="RHEA"/>
</dbReference>
<dbReference type="NCBIfam" id="NF005146">
    <property type="entry name" value="PRK06606.1"/>
    <property type="match status" value="1"/>
</dbReference>
<dbReference type="GO" id="GO:0009099">
    <property type="term" value="P:L-valine biosynthetic process"/>
    <property type="evidence" value="ECO:0007669"/>
    <property type="project" value="UniProtKB-UniPathway"/>
</dbReference>
<evidence type="ECO:0000313" key="15">
    <source>
        <dbReference type="EMBL" id="RVT97039.1"/>
    </source>
</evidence>
<comment type="pathway">
    <text evidence="5 14">Amino-acid biosynthesis; L-leucine biosynthesis; L-leucine from 3-methyl-2-oxobutanoate: step 4/4.</text>
</comment>
<organism evidence="15 16">
    <name type="scientific">Rhodovarius crocodyli</name>
    <dbReference type="NCBI Taxonomy" id="1979269"/>
    <lineage>
        <taxon>Bacteria</taxon>
        <taxon>Pseudomonadati</taxon>
        <taxon>Pseudomonadota</taxon>
        <taxon>Alphaproteobacteria</taxon>
        <taxon>Acetobacterales</taxon>
        <taxon>Roseomonadaceae</taxon>
        <taxon>Rhodovarius</taxon>
    </lineage>
</organism>
<protein>
    <recommendedName>
        <fullName evidence="14">Branched-chain-amino-acid aminotransferase</fullName>
        <shortName evidence="14">BCAT</shortName>
        <ecNumber evidence="14">2.6.1.42</ecNumber>
    </recommendedName>
</protein>
<comment type="cofactor">
    <cofactor evidence="1 14">
        <name>pyridoxal 5'-phosphate</name>
        <dbReference type="ChEBI" id="CHEBI:597326"/>
    </cofactor>
</comment>
<evidence type="ECO:0000256" key="10">
    <source>
        <dbReference type="ARBA" id="ARBA00023304"/>
    </source>
</evidence>
<evidence type="ECO:0000256" key="3">
    <source>
        <dbReference type="ARBA" id="ARBA00004824"/>
    </source>
</evidence>
<dbReference type="PANTHER" id="PTHR42743">
    <property type="entry name" value="AMINO-ACID AMINOTRANSFERASE"/>
    <property type="match status" value="1"/>
</dbReference>
<dbReference type="GO" id="GO:0009098">
    <property type="term" value="P:L-leucine biosynthetic process"/>
    <property type="evidence" value="ECO:0007669"/>
    <property type="project" value="UniProtKB-UniPathway"/>
</dbReference>
<sequence>MAWQAKFMVQNGRIIPWEDGRIHPHALAITYAASVFEGIRAYRHPQTGAYSVFRLKEHLERIMQGVKIMRFENPPTMAEMERGILDLIPKNEPDDDVYIRLQVLVEGPGTQVTRGPTGWTVVAIPRERSPGFSRGLNLGVSSWTRISDNSMPPRVKAAANYHASRFVSMQAKADGYDGALILNSQGKVSEGPGACLFVIRDGRLLTPHRGSDILESVTRTTVIQVAREMGYTVEETTIDRTELYVADEAFMCGTGQELVPIASVDRLPVGDGKPGPIASALQAKYEALVRGTTNEHAEWRTAV</sequence>
<evidence type="ECO:0000256" key="14">
    <source>
        <dbReference type="RuleBase" id="RU364094"/>
    </source>
</evidence>
<comment type="function">
    <text evidence="2 14">Acts on leucine, isoleucine and valine.</text>
</comment>
<dbReference type="AlphaFoldDB" id="A0A437MHC0"/>
<evidence type="ECO:0000256" key="11">
    <source>
        <dbReference type="ARBA" id="ARBA00048212"/>
    </source>
</evidence>
<dbReference type="EMBL" id="SACL01000003">
    <property type="protein sequence ID" value="RVT97039.1"/>
    <property type="molecule type" value="Genomic_DNA"/>
</dbReference>
<dbReference type="SUPFAM" id="SSF56752">
    <property type="entry name" value="D-aminoacid aminotransferase-like PLP-dependent enzymes"/>
    <property type="match status" value="1"/>
</dbReference>
<dbReference type="InterPro" id="IPR050571">
    <property type="entry name" value="Class-IV_PLP-Dep_Aminotrnsfr"/>
</dbReference>
<dbReference type="Gene3D" id="3.30.470.10">
    <property type="match status" value="1"/>
</dbReference>
<evidence type="ECO:0000256" key="5">
    <source>
        <dbReference type="ARBA" id="ARBA00005072"/>
    </source>
</evidence>
<reference evidence="15 16" key="1">
    <citation type="submission" date="2019-01" db="EMBL/GenBank/DDBJ databases">
        <authorList>
            <person name="Chen W.-M."/>
        </authorList>
    </citation>
    <scope>NUCLEOTIDE SEQUENCE [LARGE SCALE GENOMIC DNA]</scope>
    <source>
        <strain evidence="15 16">CCP-6</strain>
    </source>
</reference>
<gene>
    <name evidence="14" type="primary">ilvE</name>
    <name evidence="15" type="ORF">EOD42_11650</name>
</gene>
<dbReference type="InterPro" id="IPR043132">
    <property type="entry name" value="BCAT-like_C"/>
</dbReference>
<dbReference type="InterPro" id="IPR043131">
    <property type="entry name" value="BCAT-like_N"/>
</dbReference>
<keyword evidence="16" id="KW-1185">Reference proteome</keyword>
<dbReference type="PANTHER" id="PTHR42743:SF4">
    <property type="entry name" value="BRANCHED-CHAIN-AMINO-ACID AMINOTRANSFERASE-RELATED"/>
    <property type="match status" value="1"/>
</dbReference>
<evidence type="ECO:0000256" key="4">
    <source>
        <dbReference type="ARBA" id="ARBA00004931"/>
    </source>
</evidence>
<dbReference type="EC" id="2.6.1.42" evidence="14"/>
<comment type="catalytic activity">
    <reaction evidence="12 14">
        <text>L-isoleucine + 2-oxoglutarate = (S)-3-methyl-2-oxopentanoate + L-glutamate</text>
        <dbReference type="Rhea" id="RHEA:24801"/>
        <dbReference type="ChEBI" id="CHEBI:16810"/>
        <dbReference type="ChEBI" id="CHEBI:29985"/>
        <dbReference type="ChEBI" id="CHEBI:35146"/>
        <dbReference type="ChEBI" id="CHEBI:58045"/>
        <dbReference type="EC" id="2.6.1.42"/>
    </reaction>
</comment>
<keyword evidence="14" id="KW-0028">Amino-acid biosynthesis</keyword>
<dbReference type="UniPathway" id="UPA00047">
    <property type="reaction ID" value="UER00058"/>
</dbReference>